<name>A0A0D3J110_EMIH1</name>
<evidence type="ECO:0000259" key="5">
    <source>
        <dbReference type="PROSITE" id="PS51671"/>
    </source>
</evidence>
<feature type="domain" description="ACT" evidence="5">
    <location>
        <begin position="356"/>
        <end position="434"/>
    </location>
</feature>
<dbReference type="CDD" id="cd04905">
    <property type="entry name" value="ACT_CM-PDT"/>
    <property type="match status" value="1"/>
</dbReference>
<dbReference type="EnsemblProtists" id="EOD17195">
    <property type="protein sequence ID" value="EOD17195"/>
    <property type="gene ID" value="EMIHUDRAFT_470315"/>
</dbReference>
<dbReference type="GO" id="GO:0004106">
    <property type="term" value="F:chorismate mutase activity"/>
    <property type="evidence" value="ECO:0007669"/>
    <property type="project" value="UniProtKB-EC"/>
</dbReference>
<dbReference type="GO" id="GO:0046417">
    <property type="term" value="P:chorismate metabolic process"/>
    <property type="evidence" value="ECO:0007669"/>
    <property type="project" value="InterPro"/>
</dbReference>
<dbReference type="InterPro" id="IPR045865">
    <property type="entry name" value="ACT-like_dom_sf"/>
</dbReference>
<reference evidence="7" key="1">
    <citation type="journal article" date="2013" name="Nature">
        <title>Pan genome of the phytoplankton Emiliania underpins its global distribution.</title>
        <authorList>
            <person name="Read B.A."/>
            <person name="Kegel J."/>
            <person name="Klute M.J."/>
            <person name="Kuo A."/>
            <person name="Lefebvre S.C."/>
            <person name="Maumus F."/>
            <person name="Mayer C."/>
            <person name="Miller J."/>
            <person name="Monier A."/>
            <person name="Salamov A."/>
            <person name="Young J."/>
            <person name="Aguilar M."/>
            <person name="Claverie J.M."/>
            <person name="Frickenhaus S."/>
            <person name="Gonzalez K."/>
            <person name="Herman E.K."/>
            <person name="Lin Y.C."/>
            <person name="Napier J."/>
            <person name="Ogata H."/>
            <person name="Sarno A.F."/>
            <person name="Shmutz J."/>
            <person name="Schroeder D."/>
            <person name="de Vargas C."/>
            <person name="Verret F."/>
            <person name="von Dassow P."/>
            <person name="Valentin K."/>
            <person name="Van de Peer Y."/>
            <person name="Wheeler G."/>
            <person name="Dacks J.B."/>
            <person name="Delwiche C.F."/>
            <person name="Dyhrman S.T."/>
            <person name="Glockner G."/>
            <person name="John U."/>
            <person name="Richards T."/>
            <person name="Worden A.Z."/>
            <person name="Zhang X."/>
            <person name="Grigoriev I.V."/>
            <person name="Allen A.E."/>
            <person name="Bidle K."/>
            <person name="Borodovsky M."/>
            <person name="Bowler C."/>
            <person name="Brownlee C."/>
            <person name="Cock J.M."/>
            <person name="Elias M."/>
            <person name="Gladyshev V.N."/>
            <person name="Groth M."/>
            <person name="Guda C."/>
            <person name="Hadaegh A."/>
            <person name="Iglesias-Rodriguez M.D."/>
            <person name="Jenkins J."/>
            <person name="Jones B.M."/>
            <person name="Lawson T."/>
            <person name="Leese F."/>
            <person name="Lindquist E."/>
            <person name="Lobanov A."/>
            <person name="Lomsadze A."/>
            <person name="Malik S.B."/>
            <person name="Marsh M.E."/>
            <person name="Mackinder L."/>
            <person name="Mock T."/>
            <person name="Mueller-Roeber B."/>
            <person name="Pagarete A."/>
            <person name="Parker M."/>
            <person name="Probert I."/>
            <person name="Quesneville H."/>
            <person name="Raines C."/>
            <person name="Rensing S.A."/>
            <person name="Riano-Pachon D.M."/>
            <person name="Richier S."/>
            <person name="Rokitta S."/>
            <person name="Shiraiwa Y."/>
            <person name="Soanes D.M."/>
            <person name="van der Giezen M."/>
            <person name="Wahlund T.M."/>
            <person name="Williams B."/>
            <person name="Wilson W."/>
            <person name="Wolfe G."/>
            <person name="Wurch L.L."/>
        </authorList>
    </citation>
    <scope>NUCLEOTIDE SEQUENCE</scope>
</reference>
<dbReference type="GeneID" id="17263348"/>
<dbReference type="Gene3D" id="1.10.590.10">
    <property type="entry name" value="Chorismate mutase, AroQ class superfamily, eukaryotic"/>
    <property type="match status" value="1"/>
</dbReference>
<dbReference type="NCBIfam" id="TIGR01802">
    <property type="entry name" value="CM_pl-yst"/>
    <property type="match status" value="1"/>
</dbReference>
<dbReference type="PROSITE" id="PS51671">
    <property type="entry name" value="ACT"/>
    <property type="match status" value="1"/>
</dbReference>
<dbReference type="Proteomes" id="UP000013827">
    <property type="component" value="Unassembled WGS sequence"/>
</dbReference>
<dbReference type="InterPro" id="IPR037039">
    <property type="entry name" value="CM_AroQ_sf_eucaryotic"/>
</dbReference>
<dbReference type="InterPro" id="IPR002912">
    <property type="entry name" value="ACT_dom"/>
</dbReference>
<dbReference type="EC" id="5.4.99.5" evidence="2"/>
<evidence type="ECO:0000256" key="2">
    <source>
        <dbReference type="ARBA" id="ARBA00012404"/>
    </source>
</evidence>
<dbReference type="PROSITE" id="PS51169">
    <property type="entry name" value="CHORISMATE_MUT_3"/>
    <property type="match status" value="1"/>
</dbReference>
<dbReference type="GO" id="GO:0009073">
    <property type="term" value="P:aromatic amino acid family biosynthetic process"/>
    <property type="evidence" value="ECO:0007669"/>
    <property type="project" value="InterPro"/>
</dbReference>
<dbReference type="eggNOG" id="KOG0795">
    <property type="taxonomic scope" value="Eukaryota"/>
</dbReference>
<dbReference type="SUPFAM" id="SSF55021">
    <property type="entry name" value="ACT-like"/>
    <property type="match status" value="1"/>
</dbReference>
<comment type="subcellular location">
    <subcellularLocation>
        <location evidence="1">Cytoplasm</location>
    </subcellularLocation>
</comment>
<dbReference type="GO" id="GO:0005737">
    <property type="term" value="C:cytoplasm"/>
    <property type="evidence" value="ECO:0007669"/>
    <property type="project" value="UniProtKB-SubCell"/>
</dbReference>
<sequence length="455" mass="49072">MPPPTSGSHPLSLQSIRETLIRQEDTIIFALIERAQYRANDVCYQPGARAFAAIAGPSESFLESMLLETERMHARVRRYTSPDEHAFFPRALPPPSLPLLDFPALLHPCSVNLNPQILEVYLHKVLPAVTQPGDDTQHGSSVVADVAVLQAISKRVHYGLFVAESKFRAKPEEYTALIRGNDEEGIMRLLTNTAVEERVLRRVRRKAFTFGQDIEADESVLGLSEARGVTVRCGGGSKLIECESALGVYEAVLSNRAFLGIVLLEQADLGVLPAAKQLFAQYPLQAMGLWMLRRTCPSVHPSNTRHPAPFPQIVAELSDAAADRAAGRTRCVVVCKRNALPPPTGRDKTMLLLGLRGRRRLLDAPGNLAAALTSFTTHGVNVSYIQSSAAPPGSGAQVAFFIELAGHARDTAVAHALAELQPLAAFVKVLGSFACGAPDRDALLGAATSPSSTRG</sequence>
<keyword evidence="4" id="KW-0413">Isomerase</keyword>
<organism evidence="6 7">
    <name type="scientific">Emiliania huxleyi (strain CCMP1516)</name>
    <dbReference type="NCBI Taxonomy" id="280463"/>
    <lineage>
        <taxon>Eukaryota</taxon>
        <taxon>Haptista</taxon>
        <taxon>Haptophyta</taxon>
        <taxon>Prymnesiophyceae</taxon>
        <taxon>Isochrysidales</taxon>
        <taxon>Noelaerhabdaceae</taxon>
        <taxon>Emiliania</taxon>
    </lineage>
</organism>
<dbReference type="KEGG" id="ehx:EMIHUDRAFT_470315"/>
<dbReference type="AlphaFoldDB" id="A0A0D3J110"/>
<evidence type="ECO:0000256" key="1">
    <source>
        <dbReference type="ARBA" id="ARBA00004496"/>
    </source>
</evidence>
<proteinExistence type="predicted"/>
<dbReference type="RefSeq" id="XP_005769624.1">
    <property type="nucleotide sequence ID" value="XM_005769567.1"/>
</dbReference>
<keyword evidence="3" id="KW-0963">Cytoplasm</keyword>
<evidence type="ECO:0000256" key="3">
    <source>
        <dbReference type="ARBA" id="ARBA00022490"/>
    </source>
</evidence>
<evidence type="ECO:0000313" key="7">
    <source>
        <dbReference type="Proteomes" id="UP000013827"/>
    </source>
</evidence>
<dbReference type="SUPFAM" id="SSF48600">
    <property type="entry name" value="Chorismate mutase II"/>
    <property type="match status" value="1"/>
</dbReference>
<dbReference type="PaxDb" id="2903-EOD17195"/>
<dbReference type="HOGENOM" id="CLU_017805_0_0_1"/>
<accession>A0A0D3J110</accession>
<protein>
    <recommendedName>
        <fullName evidence="2">chorismate mutase</fullName>
        <ecNumber evidence="2">5.4.99.5</ecNumber>
    </recommendedName>
</protein>
<keyword evidence="7" id="KW-1185">Reference proteome</keyword>
<dbReference type="UniPathway" id="UPA00120">
    <property type="reaction ID" value="UER00203"/>
</dbReference>
<dbReference type="InterPro" id="IPR036263">
    <property type="entry name" value="Chorismate_II_sf"/>
</dbReference>
<dbReference type="PANTHER" id="PTHR21145">
    <property type="entry name" value="CHORISMATE MUTASE"/>
    <property type="match status" value="1"/>
</dbReference>
<reference evidence="6" key="2">
    <citation type="submission" date="2024-10" db="UniProtKB">
        <authorList>
            <consortium name="EnsemblProtists"/>
        </authorList>
    </citation>
    <scope>IDENTIFICATION</scope>
</reference>
<evidence type="ECO:0000313" key="6">
    <source>
        <dbReference type="EnsemblProtists" id="EOD17195"/>
    </source>
</evidence>
<dbReference type="Gene3D" id="3.30.70.260">
    <property type="match status" value="1"/>
</dbReference>
<evidence type="ECO:0000256" key="4">
    <source>
        <dbReference type="ARBA" id="ARBA00023235"/>
    </source>
</evidence>
<dbReference type="STRING" id="2903.R1DRS1"/>
<dbReference type="PANTHER" id="PTHR21145:SF12">
    <property type="entry name" value="CHORISMATE MUTASE"/>
    <property type="match status" value="1"/>
</dbReference>
<dbReference type="InterPro" id="IPR008238">
    <property type="entry name" value="Chorismate_mutase_AroQ_euk"/>
</dbReference>